<sequence>MPSTCEVCMSSSSSIYLMTEGKKIHLTGERGLLLAKYVDGMMNLALSVDDRGLVYNYPSFSREFVDRINYMITTSVFSSHWITKNLRCLCFYRKE</sequence>
<organism evidence="1 2">
    <name type="scientific">Eruca vesicaria subsp. sativa</name>
    <name type="common">Garden rocket</name>
    <name type="synonym">Eruca sativa</name>
    <dbReference type="NCBI Taxonomy" id="29727"/>
    <lineage>
        <taxon>Eukaryota</taxon>
        <taxon>Viridiplantae</taxon>
        <taxon>Streptophyta</taxon>
        <taxon>Embryophyta</taxon>
        <taxon>Tracheophyta</taxon>
        <taxon>Spermatophyta</taxon>
        <taxon>Magnoliopsida</taxon>
        <taxon>eudicotyledons</taxon>
        <taxon>Gunneridae</taxon>
        <taxon>Pentapetalae</taxon>
        <taxon>rosids</taxon>
        <taxon>malvids</taxon>
        <taxon>Brassicales</taxon>
        <taxon>Brassicaceae</taxon>
        <taxon>Brassiceae</taxon>
        <taxon>Eruca</taxon>
    </lineage>
</organism>
<dbReference type="Proteomes" id="UP001642260">
    <property type="component" value="Unassembled WGS sequence"/>
</dbReference>
<protein>
    <submittedName>
        <fullName evidence="1">Uncharacterized protein</fullName>
    </submittedName>
</protein>
<evidence type="ECO:0000313" key="2">
    <source>
        <dbReference type="Proteomes" id="UP001642260"/>
    </source>
</evidence>
<accession>A0ABC8LLT4</accession>
<keyword evidence="2" id="KW-1185">Reference proteome</keyword>
<dbReference type="AlphaFoldDB" id="A0ABC8LLT4"/>
<reference evidence="1 2" key="1">
    <citation type="submission" date="2022-03" db="EMBL/GenBank/DDBJ databases">
        <authorList>
            <person name="Macdonald S."/>
            <person name="Ahmed S."/>
            <person name="Newling K."/>
        </authorList>
    </citation>
    <scope>NUCLEOTIDE SEQUENCE [LARGE SCALE GENOMIC DNA]</scope>
</reference>
<comment type="caution">
    <text evidence="1">The sequence shown here is derived from an EMBL/GenBank/DDBJ whole genome shotgun (WGS) entry which is preliminary data.</text>
</comment>
<name>A0ABC8LLT4_ERUVS</name>
<dbReference type="EMBL" id="CAKOAT010617376">
    <property type="protein sequence ID" value="CAH8384379.1"/>
    <property type="molecule type" value="Genomic_DNA"/>
</dbReference>
<proteinExistence type="predicted"/>
<evidence type="ECO:0000313" key="1">
    <source>
        <dbReference type="EMBL" id="CAH8384379.1"/>
    </source>
</evidence>
<gene>
    <name evidence="1" type="ORF">ERUC_LOCUS36862</name>
</gene>